<sequence>MRSCLCLKLLTGSQAGSPGQHVPLAPSSEVSGFGGGIEMNHLGGPEESGSPGGFIPINTNGNSNTNSESSAGQAGNPGLSDVTSCHGLVQVYTQWCRKNCLAGNCSVWLCSRDCFRLLG</sequence>
<reference evidence="2 3" key="1">
    <citation type="journal article" date="2021" name="Elife">
        <title>Chloroplast acquisition without the gene transfer in kleptoplastic sea slugs, Plakobranchus ocellatus.</title>
        <authorList>
            <person name="Maeda T."/>
            <person name="Takahashi S."/>
            <person name="Yoshida T."/>
            <person name="Shimamura S."/>
            <person name="Takaki Y."/>
            <person name="Nagai Y."/>
            <person name="Toyoda A."/>
            <person name="Suzuki Y."/>
            <person name="Arimoto A."/>
            <person name="Ishii H."/>
            <person name="Satoh N."/>
            <person name="Nishiyama T."/>
            <person name="Hasebe M."/>
            <person name="Maruyama T."/>
            <person name="Minagawa J."/>
            <person name="Obokata J."/>
            <person name="Shigenobu S."/>
        </authorList>
    </citation>
    <scope>NUCLEOTIDE SEQUENCE [LARGE SCALE GENOMIC DNA]</scope>
</reference>
<gene>
    <name evidence="2" type="ORF">ElyMa_004184700</name>
</gene>
<keyword evidence="3" id="KW-1185">Reference proteome</keyword>
<proteinExistence type="predicted"/>
<organism evidence="2 3">
    <name type="scientific">Elysia marginata</name>
    <dbReference type="NCBI Taxonomy" id="1093978"/>
    <lineage>
        <taxon>Eukaryota</taxon>
        <taxon>Metazoa</taxon>
        <taxon>Spiralia</taxon>
        <taxon>Lophotrochozoa</taxon>
        <taxon>Mollusca</taxon>
        <taxon>Gastropoda</taxon>
        <taxon>Heterobranchia</taxon>
        <taxon>Euthyneura</taxon>
        <taxon>Panpulmonata</taxon>
        <taxon>Sacoglossa</taxon>
        <taxon>Placobranchoidea</taxon>
        <taxon>Plakobranchidae</taxon>
        <taxon>Elysia</taxon>
    </lineage>
</organism>
<dbReference type="EMBL" id="BMAT01008473">
    <property type="protein sequence ID" value="GFR85849.1"/>
    <property type="molecule type" value="Genomic_DNA"/>
</dbReference>
<accession>A0AAV4GK52</accession>
<evidence type="ECO:0000256" key="1">
    <source>
        <dbReference type="SAM" id="MobiDB-lite"/>
    </source>
</evidence>
<evidence type="ECO:0000313" key="2">
    <source>
        <dbReference type="EMBL" id="GFR85849.1"/>
    </source>
</evidence>
<protein>
    <submittedName>
        <fullName evidence="2">Uncharacterized protein</fullName>
    </submittedName>
</protein>
<feature type="compositionally biased region" description="Low complexity" evidence="1">
    <location>
        <begin position="58"/>
        <end position="70"/>
    </location>
</feature>
<evidence type="ECO:0000313" key="3">
    <source>
        <dbReference type="Proteomes" id="UP000762676"/>
    </source>
</evidence>
<dbReference type="Proteomes" id="UP000762676">
    <property type="component" value="Unassembled WGS sequence"/>
</dbReference>
<dbReference type="AlphaFoldDB" id="A0AAV4GK52"/>
<feature type="region of interest" description="Disordered" evidence="1">
    <location>
        <begin position="35"/>
        <end position="77"/>
    </location>
</feature>
<comment type="caution">
    <text evidence="2">The sequence shown here is derived from an EMBL/GenBank/DDBJ whole genome shotgun (WGS) entry which is preliminary data.</text>
</comment>
<name>A0AAV4GK52_9GAST</name>